<evidence type="ECO:0000313" key="1">
    <source>
        <dbReference type="EMBL" id="GAJ04811.1"/>
    </source>
</evidence>
<organism evidence="1">
    <name type="scientific">marine sediment metagenome</name>
    <dbReference type="NCBI Taxonomy" id="412755"/>
    <lineage>
        <taxon>unclassified sequences</taxon>
        <taxon>metagenomes</taxon>
        <taxon>ecological metagenomes</taxon>
    </lineage>
</organism>
<sequence length="60" mass="7320">MQDIETTDPRISKLQDLNRDTEELLEDLDRLNRYYRFRKMIKNIAKQIDHEIISTIIKDN</sequence>
<comment type="caution">
    <text evidence="1">The sequence shown here is derived from an EMBL/GenBank/DDBJ whole genome shotgun (WGS) entry which is preliminary data.</text>
</comment>
<proteinExistence type="predicted"/>
<protein>
    <submittedName>
        <fullName evidence="1">Uncharacterized protein</fullName>
    </submittedName>
</protein>
<name>X1UY33_9ZZZZ</name>
<gene>
    <name evidence="1" type="ORF">S12H4_44883</name>
</gene>
<dbReference type="EMBL" id="BARW01027694">
    <property type="protein sequence ID" value="GAJ04811.1"/>
    <property type="molecule type" value="Genomic_DNA"/>
</dbReference>
<dbReference type="AlphaFoldDB" id="X1UY33"/>
<accession>X1UY33</accession>
<reference evidence="1" key="1">
    <citation type="journal article" date="2014" name="Front. Microbiol.">
        <title>High frequency of phylogenetically diverse reductive dehalogenase-homologous genes in deep subseafloor sedimentary metagenomes.</title>
        <authorList>
            <person name="Kawai M."/>
            <person name="Futagami T."/>
            <person name="Toyoda A."/>
            <person name="Takaki Y."/>
            <person name="Nishi S."/>
            <person name="Hori S."/>
            <person name="Arai W."/>
            <person name="Tsubouchi T."/>
            <person name="Morono Y."/>
            <person name="Uchiyama I."/>
            <person name="Ito T."/>
            <person name="Fujiyama A."/>
            <person name="Inagaki F."/>
            <person name="Takami H."/>
        </authorList>
    </citation>
    <scope>NUCLEOTIDE SEQUENCE</scope>
    <source>
        <strain evidence="1">Expedition CK06-06</strain>
    </source>
</reference>